<gene>
    <name evidence="4" type="ORF">P153DRAFT_51052</name>
</gene>
<protein>
    <submittedName>
        <fullName evidence="4">Uncharacterized protein</fullName>
    </submittedName>
</protein>
<dbReference type="EMBL" id="ML977510">
    <property type="protein sequence ID" value="KAF2127512.1"/>
    <property type="molecule type" value="Genomic_DNA"/>
</dbReference>
<evidence type="ECO:0000313" key="5">
    <source>
        <dbReference type="Proteomes" id="UP000799771"/>
    </source>
</evidence>
<reference evidence="4" key="1">
    <citation type="journal article" date="2020" name="Stud. Mycol.">
        <title>101 Dothideomycetes genomes: a test case for predicting lifestyles and emergence of pathogens.</title>
        <authorList>
            <person name="Haridas S."/>
            <person name="Albert R."/>
            <person name="Binder M."/>
            <person name="Bloem J."/>
            <person name="Labutti K."/>
            <person name="Salamov A."/>
            <person name="Andreopoulos B."/>
            <person name="Baker S."/>
            <person name="Barry K."/>
            <person name="Bills G."/>
            <person name="Bluhm B."/>
            <person name="Cannon C."/>
            <person name="Castanera R."/>
            <person name="Culley D."/>
            <person name="Daum C."/>
            <person name="Ezra D."/>
            <person name="Gonzalez J."/>
            <person name="Henrissat B."/>
            <person name="Kuo A."/>
            <person name="Liang C."/>
            <person name="Lipzen A."/>
            <person name="Lutzoni F."/>
            <person name="Magnuson J."/>
            <person name="Mondo S."/>
            <person name="Nolan M."/>
            <person name="Ohm R."/>
            <person name="Pangilinan J."/>
            <person name="Park H.-J."/>
            <person name="Ramirez L."/>
            <person name="Alfaro M."/>
            <person name="Sun H."/>
            <person name="Tritt A."/>
            <person name="Yoshinaga Y."/>
            <person name="Zwiers L.-H."/>
            <person name="Turgeon B."/>
            <person name="Goodwin S."/>
            <person name="Spatafora J."/>
            <person name="Crous P."/>
            <person name="Grigoriev I."/>
        </authorList>
    </citation>
    <scope>NUCLEOTIDE SEQUENCE</scope>
    <source>
        <strain evidence="4">CBS 119687</strain>
    </source>
</reference>
<dbReference type="Pfam" id="PF12331">
    <property type="entry name" value="Rad26-like_helical_rpts"/>
    <property type="match status" value="1"/>
</dbReference>
<feature type="domain" description="Rad26-like helical repeats" evidence="2">
    <location>
        <begin position="237"/>
        <end position="444"/>
    </location>
</feature>
<name>A0A6A6A6B2_9PLEO</name>
<sequence>MFDQHDARNNGMAPRTRRGLPSRPKPAFTAATSPAGTPKRAQKTRAPLADGFDDDDVIMASPSKHRERQKTATPRQAGKRKRQAIDQSPIPMPALQLSAPRTRPKEPEPPAQPRIDVALLQHFRKEDSRFTLLHRLLSHRSSNGTDRILEALAQHAFPSQPSKKLSSIIYDTLAVATMSDVHELALQICHIFLDLWQRCLDEKHYASTNLIFDALHFVLACEPGKTAVKLIERAVPLIIASIDLFAYPLAKAAKQGGKSIETLYSAAQRDIRNQIDALDCLELLYILATSCVSSTDADAVSRLWQNIPSETAVMLLNKEHPQPQITLMLRILSTSALPTSIGPIVSSDTQNDTQAAREDALINRLTNMFTETPTPIPDPSLQQQQPPPPTPTSDLHVWDLRLLVLSVLTQFSIPVTGCTRLATNSLCIGRLIKYLDTCITSLYAAMRISFRSRG</sequence>
<feature type="region of interest" description="Disordered" evidence="1">
    <location>
        <begin position="1"/>
        <end position="113"/>
    </location>
</feature>
<evidence type="ECO:0000259" key="3">
    <source>
        <dbReference type="Pfam" id="PF21048"/>
    </source>
</evidence>
<evidence type="ECO:0000256" key="1">
    <source>
        <dbReference type="SAM" id="MobiDB-lite"/>
    </source>
</evidence>
<dbReference type="GeneID" id="54413678"/>
<dbReference type="InterPro" id="IPR048380">
    <property type="entry name" value="Rad26-like_N"/>
</dbReference>
<proteinExistence type="predicted"/>
<dbReference type="RefSeq" id="XP_033521901.1">
    <property type="nucleotide sequence ID" value="XM_033673246.1"/>
</dbReference>
<dbReference type="Pfam" id="PF21048">
    <property type="entry name" value="Rad26-like_N"/>
    <property type="match status" value="1"/>
</dbReference>
<feature type="domain" description="Rad26-like N-terminal" evidence="3">
    <location>
        <begin position="132"/>
        <end position="178"/>
    </location>
</feature>
<dbReference type="Proteomes" id="UP000799771">
    <property type="component" value="Unassembled WGS sequence"/>
</dbReference>
<keyword evidence="5" id="KW-1185">Reference proteome</keyword>
<organism evidence="4 5">
    <name type="scientific">Dothidotthia symphoricarpi CBS 119687</name>
    <dbReference type="NCBI Taxonomy" id="1392245"/>
    <lineage>
        <taxon>Eukaryota</taxon>
        <taxon>Fungi</taxon>
        <taxon>Dikarya</taxon>
        <taxon>Ascomycota</taxon>
        <taxon>Pezizomycotina</taxon>
        <taxon>Dothideomycetes</taxon>
        <taxon>Pleosporomycetidae</taxon>
        <taxon>Pleosporales</taxon>
        <taxon>Dothidotthiaceae</taxon>
        <taxon>Dothidotthia</taxon>
    </lineage>
</organism>
<feature type="region of interest" description="Disordered" evidence="1">
    <location>
        <begin position="372"/>
        <end position="392"/>
    </location>
</feature>
<dbReference type="OrthoDB" id="5245063at2759"/>
<evidence type="ECO:0000313" key="4">
    <source>
        <dbReference type="EMBL" id="KAF2127512.1"/>
    </source>
</evidence>
<dbReference type="AlphaFoldDB" id="A0A6A6A6B2"/>
<evidence type="ECO:0000259" key="2">
    <source>
        <dbReference type="Pfam" id="PF12331"/>
    </source>
</evidence>
<accession>A0A6A6A6B2</accession>
<dbReference type="InterPro" id="IPR022093">
    <property type="entry name" value="Rad26-like_helical"/>
</dbReference>